<feature type="transmembrane region" description="Helical" evidence="1">
    <location>
        <begin position="913"/>
        <end position="934"/>
    </location>
</feature>
<feature type="transmembrane region" description="Helical" evidence="1">
    <location>
        <begin position="465"/>
        <end position="487"/>
    </location>
</feature>
<protein>
    <submittedName>
        <fullName evidence="2">Multidrug export protein AcrF</fullName>
    </submittedName>
</protein>
<name>A0A4Y7RTJ2_9FIRM</name>
<dbReference type="InterPro" id="IPR001036">
    <property type="entry name" value="Acrflvin-R"/>
</dbReference>
<feature type="transmembrane region" description="Helical" evidence="1">
    <location>
        <begin position="887"/>
        <end position="907"/>
    </location>
</feature>
<dbReference type="PANTHER" id="PTHR32063:SF18">
    <property type="entry name" value="CATION EFFLUX SYSTEM PROTEIN"/>
    <property type="match status" value="1"/>
</dbReference>
<keyword evidence="1" id="KW-0472">Membrane</keyword>
<dbReference type="Gene3D" id="3.30.2090.10">
    <property type="entry name" value="Multidrug efflux transporter AcrB TolC docking domain, DN and DC subdomains"/>
    <property type="match status" value="2"/>
</dbReference>
<dbReference type="GO" id="GO:0042910">
    <property type="term" value="F:xenobiotic transmembrane transporter activity"/>
    <property type="evidence" value="ECO:0007669"/>
    <property type="project" value="TreeGrafter"/>
</dbReference>
<dbReference type="Pfam" id="PF00873">
    <property type="entry name" value="ACR_tran"/>
    <property type="match status" value="1"/>
</dbReference>
<feature type="transmembrane region" description="Helical" evidence="1">
    <location>
        <begin position="391"/>
        <end position="413"/>
    </location>
</feature>
<dbReference type="Gene3D" id="3.30.70.1320">
    <property type="entry name" value="Multidrug efflux transporter AcrB pore domain like"/>
    <property type="match status" value="1"/>
</dbReference>
<keyword evidence="3" id="KW-1185">Reference proteome</keyword>
<dbReference type="AlphaFoldDB" id="A0A4Y7RTJ2"/>
<dbReference type="InterPro" id="IPR027463">
    <property type="entry name" value="AcrB_DN_DC_subdom"/>
</dbReference>
<dbReference type="RefSeq" id="WP_134212959.1">
    <property type="nucleotide sequence ID" value="NZ_QFFZ01000008.1"/>
</dbReference>
<dbReference type="Proteomes" id="UP000297597">
    <property type="component" value="Unassembled WGS sequence"/>
</dbReference>
<evidence type="ECO:0000256" key="1">
    <source>
        <dbReference type="SAM" id="Phobius"/>
    </source>
</evidence>
<dbReference type="GO" id="GO:0005886">
    <property type="term" value="C:plasma membrane"/>
    <property type="evidence" value="ECO:0007669"/>
    <property type="project" value="TreeGrafter"/>
</dbReference>
<feature type="transmembrane region" description="Helical" evidence="1">
    <location>
        <begin position="16"/>
        <end position="35"/>
    </location>
</feature>
<feature type="transmembrane region" description="Helical" evidence="1">
    <location>
        <begin position="525"/>
        <end position="547"/>
    </location>
</feature>
<gene>
    <name evidence="2" type="primary">acrF</name>
    <name evidence="2" type="ORF">Pmgp_01081</name>
</gene>
<keyword evidence="1" id="KW-0812">Transmembrane</keyword>
<evidence type="ECO:0000313" key="3">
    <source>
        <dbReference type="Proteomes" id="UP000297597"/>
    </source>
</evidence>
<dbReference type="Gene3D" id="1.20.1640.10">
    <property type="entry name" value="Multidrug efflux transporter AcrB transmembrane domain"/>
    <property type="match status" value="2"/>
</dbReference>
<dbReference type="Gene3D" id="3.30.70.1440">
    <property type="entry name" value="Multidrug efflux transporter AcrB pore domain"/>
    <property type="match status" value="1"/>
</dbReference>
<comment type="caution">
    <text evidence="2">The sequence shown here is derived from an EMBL/GenBank/DDBJ whole genome shotgun (WGS) entry which is preliminary data.</text>
</comment>
<feature type="transmembrane region" description="Helical" evidence="1">
    <location>
        <begin position="860"/>
        <end position="880"/>
    </location>
</feature>
<dbReference type="EMBL" id="QFFZ01000008">
    <property type="protein sequence ID" value="TEB12191.1"/>
    <property type="molecule type" value="Genomic_DNA"/>
</dbReference>
<proteinExistence type="predicted"/>
<sequence length="1022" mass="112637">MSKFNLAELALKKQQLVYFFIVVIFTLGALSYQQMGRSEDPDFVIRQMVIATAWPGATEPEVEEQVTYKIERKLQETPGFDKVESYSMPGQSVIFLSLKYEVKEGQLRPTWQEVRNMVNDVAATFPKGVLPPVFNDRFDDVYGNIYALTAEGFTHEEVRQYAEEIRQKLLGVKNVAKVELVGVQPEKIFVEIESSKLAQLGVDQSSIIQTLQSQNAVAAAGMLETSSDNVYLRVSGIFENIDNIRNLAIRANNSVFRLGDIATVRRGYAEPAQEKMFYNGRQAVGLAISMEKGGNILTMGDDLAATVEDIRTNLPLGMEIHQVANQPEVVKNSINEFVKTLVEALAIVLCVCFLSLGARAGVVVTFCIPLIVAALFACMNYTGIYLHRVSLGALIIALGLLVDDAIISIEMMLVKMEQGWDKAKAASFSFAQTALPRLVGALVTCAGFMPVGFSVGAASEFVGSIFWVVTISLMISWVVAGTVTPLLGCRLIQLKKTAGGQHEFNLYNTRFYRLFRRVLEGALRVRWLVIALAVAAFILSIQLMNYIPKEFFPNSTRPELIVDMRLPEGSSLKATEQEAAKLAEKLKDDPRIVNFSSYTRTSAPRFVLSVAGLPQDNANYAQFVILAKDTKARDELRRELEELFDREFENVRMKTKVLALGPGSAYPVMLRVSGYDRDKVREIASQARDIMVQNPNLLNINFNWFEKTKTMRLHIDQDKARALGIDKQSLAVALQSKLSGIPIAEFREGDKKIDIVYRAADLDPNDLSRVKDLSVAAGAGKFVPLGQIAEISYGAEEGTVWRRNLKPTIDIQADTVPGITGNDATIQAYQDLEELRKNLPPGYSIEMGGSVELRDEGIGLLMQPVPAMVVIIMTLLMLQLQSIPKMILVLLTAPLGIIGVSAAMLLFQKPMGFVAIFGIMALCGMIIRNSIILIDQIEKLIAEGLPAWDAIINATISRFRPIMLTAAAAILAMIPLSGSAFWGPMATAIGGGLLGATVLTLLVFPAMYAAWFKVKPVLEEKK</sequence>
<accession>A0A4Y7RTJ2</accession>
<feature type="transmembrane region" description="Helical" evidence="1">
    <location>
        <begin position="434"/>
        <end position="453"/>
    </location>
</feature>
<organism evidence="2 3">
    <name type="scientific">Pelotomaculum propionicicum</name>
    <dbReference type="NCBI Taxonomy" id="258475"/>
    <lineage>
        <taxon>Bacteria</taxon>
        <taxon>Bacillati</taxon>
        <taxon>Bacillota</taxon>
        <taxon>Clostridia</taxon>
        <taxon>Eubacteriales</taxon>
        <taxon>Desulfotomaculaceae</taxon>
        <taxon>Pelotomaculum</taxon>
    </lineage>
</organism>
<feature type="transmembrane region" description="Helical" evidence="1">
    <location>
        <begin position="363"/>
        <end position="385"/>
    </location>
</feature>
<dbReference type="Gene3D" id="3.30.70.1430">
    <property type="entry name" value="Multidrug efflux transporter AcrB pore domain"/>
    <property type="match status" value="2"/>
</dbReference>
<feature type="transmembrane region" description="Helical" evidence="1">
    <location>
        <begin position="962"/>
        <end position="982"/>
    </location>
</feature>
<dbReference type="PRINTS" id="PR00702">
    <property type="entry name" value="ACRIFLAVINRP"/>
</dbReference>
<dbReference type="PANTHER" id="PTHR32063">
    <property type="match status" value="1"/>
</dbReference>
<dbReference type="SUPFAM" id="SSF82714">
    <property type="entry name" value="Multidrug efflux transporter AcrB TolC docking domain, DN and DC subdomains"/>
    <property type="match status" value="2"/>
</dbReference>
<dbReference type="OrthoDB" id="9757876at2"/>
<dbReference type="SUPFAM" id="SSF82866">
    <property type="entry name" value="Multidrug efflux transporter AcrB transmembrane domain"/>
    <property type="match status" value="2"/>
</dbReference>
<keyword evidence="1" id="KW-1133">Transmembrane helix</keyword>
<reference evidence="2 3" key="1">
    <citation type="journal article" date="2018" name="Environ. Microbiol.">
        <title>Novel energy conservation strategies and behaviour of Pelotomaculum schinkii driving syntrophic propionate catabolism.</title>
        <authorList>
            <person name="Hidalgo-Ahumada C.A.P."/>
            <person name="Nobu M.K."/>
            <person name="Narihiro T."/>
            <person name="Tamaki H."/>
            <person name="Liu W.T."/>
            <person name="Kamagata Y."/>
            <person name="Stams A.J.M."/>
            <person name="Imachi H."/>
            <person name="Sousa D.Z."/>
        </authorList>
    </citation>
    <scope>NUCLEOTIDE SEQUENCE [LARGE SCALE GENOMIC DNA]</scope>
    <source>
        <strain evidence="2 3">MGP</strain>
    </source>
</reference>
<evidence type="ECO:0000313" key="2">
    <source>
        <dbReference type="EMBL" id="TEB12191.1"/>
    </source>
</evidence>
<feature type="transmembrane region" description="Helical" evidence="1">
    <location>
        <begin position="988"/>
        <end position="1012"/>
    </location>
</feature>
<dbReference type="SUPFAM" id="SSF82693">
    <property type="entry name" value="Multidrug efflux transporter AcrB pore domain, PN1, PN2, PC1 and PC2 subdomains"/>
    <property type="match status" value="2"/>
</dbReference>